<gene>
    <name evidence="3" type="ORF">IFM89_025864</name>
</gene>
<name>A0A835GZ50_9MAGN</name>
<dbReference type="PANTHER" id="PTHR31900:SF30">
    <property type="entry name" value="SUPERFAMILY PROTEIN, PUTATIVE-RELATED"/>
    <property type="match status" value="1"/>
</dbReference>
<evidence type="ECO:0000313" key="4">
    <source>
        <dbReference type="Proteomes" id="UP000631114"/>
    </source>
</evidence>
<evidence type="ECO:0000259" key="2">
    <source>
        <dbReference type="PROSITE" id="PS50011"/>
    </source>
</evidence>
<accession>A0A835GZ50</accession>
<dbReference type="GO" id="GO:0005524">
    <property type="term" value="F:ATP binding"/>
    <property type="evidence" value="ECO:0007669"/>
    <property type="project" value="UniProtKB-UniRule"/>
</dbReference>
<evidence type="ECO:0000256" key="1">
    <source>
        <dbReference type="PROSITE-ProRule" id="PRU10141"/>
    </source>
</evidence>
<dbReference type="PROSITE" id="PS00107">
    <property type="entry name" value="PROTEIN_KINASE_ATP"/>
    <property type="match status" value="1"/>
</dbReference>
<evidence type="ECO:0000313" key="3">
    <source>
        <dbReference type="EMBL" id="KAF9589581.1"/>
    </source>
</evidence>
<dbReference type="Proteomes" id="UP000631114">
    <property type="component" value="Unassembled WGS sequence"/>
</dbReference>
<dbReference type="InterPro" id="IPR050232">
    <property type="entry name" value="FBL13/AtMIF1-like"/>
</dbReference>
<organism evidence="3 4">
    <name type="scientific">Coptis chinensis</name>
    <dbReference type="NCBI Taxonomy" id="261450"/>
    <lineage>
        <taxon>Eukaryota</taxon>
        <taxon>Viridiplantae</taxon>
        <taxon>Streptophyta</taxon>
        <taxon>Embryophyta</taxon>
        <taxon>Tracheophyta</taxon>
        <taxon>Spermatophyta</taxon>
        <taxon>Magnoliopsida</taxon>
        <taxon>Ranunculales</taxon>
        <taxon>Ranunculaceae</taxon>
        <taxon>Coptidoideae</taxon>
        <taxon>Coptis</taxon>
    </lineage>
</organism>
<dbReference type="EMBL" id="JADFTS010000009">
    <property type="protein sequence ID" value="KAF9589581.1"/>
    <property type="molecule type" value="Genomic_DNA"/>
</dbReference>
<keyword evidence="1" id="KW-0067">ATP-binding</keyword>
<proteinExistence type="predicted"/>
<dbReference type="InterPro" id="IPR000719">
    <property type="entry name" value="Prot_kinase_dom"/>
</dbReference>
<keyword evidence="4" id="KW-1185">Reference proteome</keyword>
<dbReference type="InterPro" id="IPR036047">
    <property type="entry name" value="F-box-like_dom_sf"/>
</dbReference>
<comment type="caution">
    <text evidence="3">The sequence shown here is derived from an EMBL/GenBank/DDBJ whole genome shotgun (WGS) entry which is preliminary data.</text>
</comment>
<reference evidence="3 4" key="1">
    <citation type="submission" date="2020-10" db="EMBL/GenBank/DDBJ databases">
        <title>The Coptis chinensis genome and diversification of protoberbering-type alkaloids.</title>
        <authorList>
            <person name="Wang B."/>
            <person name="Shu S."/>
            <person name="Song C."/>
            <person name="Liu Y."/>
        </authorList>
    </citation>
    <scope>NUCLEOTIDE SEQUENCE [LARGE SCALE GENOMIC DNA]</scope>
    <source>
        <strain evidence="3">HL-2020</strain>
        <tissue evidence="3">Leaf</tissue>
    </source>
</reference>
<dbReference type="Pfam" id="PF00646">
    <property type="entry name" value="F-box"/>
    <property type="match status" value="1"/>
</dbReference>
<dbReference type="Gene3D" id="3.30.200.20">
    <property type="entry name" value="Phosphorylase Kinase, domain 1"/>
    <property type="match status" value="1"/>
</dbReference>
<protein>
    <recommendedName>
        <fullName evidence="2">Protein kinase domain-containing protein</fullName>
    </recommendedName>
</protein>
<dbReference type="InterPro" id="IPR001810">
    <property type="entry name" value="F-box_dom"/>
</dbReference>
<dbReference type="InterPro" id="IPR011009">
    <property type="entry name" value="Kinase-like_dom_sf"/>
</dbReference>
<feature type="domain" description="Protein kinase" evidence="2">
    <location>
        <begin position="285"/>
        <end position="325"/>
    </location>
</feature>
<sequence>MGRQKIGEGGDRISFLPEGIIHCILSFLPTKYAVGTSVLSTRWSKTVLDKSRINAWISNVLKRKVQVLILNLCVGLEPLVFPHTLFNWESLTIIKLCADSVLKVPASISFSRLKVLHLDDIEVFCDQAIQHVSLSCPILEEVVFLNCRWLKMKVINISAPVLKRLVIVDILERKDSFHDCEIKVYAESLVSLELDCNMAYELSLYNLFSLFNASIDICSTRKIGQRVDKLLKAICDVKDLRLSDDSIENVEGENLKETKFIKSTNSNVESLQFNFGTIRAATDNFSDANKLGQGGFGSVYKGRLLDGREIAVKTLKKLCPRCNRI</sequence>
<dbReference type="GO" id="GO:0004672">
    <property type="term" value="F:protein kinase activity"/>
    <property type="evidence" value="ECO:0007669"/>
    <property type="project" value="InterPro"/>
</dbReference>
<dbReference type="SUPFAM" id="SSF56112">
    <property type="entry name" value="Protein kinase-like (PK-like)"/>
    <property type="match status" value="1"/>
</dbReference>
<dbReference type="PROSITE" id="PS50011">
    <property type="entry name" value="PROTEIN_KINASE_DOM"/>
    <property type="match status" value="1"/>
</dbReference>
<feature type="binding site" evidence="1">
    <location>
        <position position="313"/>
    </location>
    <ligand>
        <name>ATP</name>
        <dbReference type="ChEBI" id="CHEBI:30616"/>
    </ligand>
</feature>
<dbReference type="SUPFAM" id="SSF81383">
    <property type="entry name" value="F-box domain"/>
    <property type="match status" value="1"/>
</dbReference>
<dbReference type="SUPFAM" id="SSF52047">
    <property type="entry name" value="RNI-like"/>
    <property type="match status" value="1"/>
</dbReference>
<dbReference type="OrthoDB" id="1298252at2759"/>
<dbReference type="PANTHER" id="PTHR31900">
    <property type="entry name" value="F-BOX/RNI SUPERFAMILY PROTEIN-RELATED"/>
    <property type="match status" value="1"/>
</dbReference>
<keyword evidence="1" id="KW-0547">Nucleotide-binding</keyword>
<dbReference type="InterPro" id="IPR017441">
    <property type="entry name" value="Protein_kinase_ATP_BS"/>
</dbReference>
<dbReference type="AlphaFoldDB" id="A0A835GZ50"/>
<dbReference type="InterPro" id="IPR055411">
    <property type="entry name" value="LRR_FXL15/At3g58940/PEG3-like"/>
</dbReference>
<dbReference type="Pfam" id="PF24758">
    <property type="entry name" value="LRR_At5g56370"/>
    <property type="match status" value="1"/>
</dbReference>